<dbReference type="AlphaFoldDB" id="A0A6L2MA55"/>
<reference evidence="3" key="1">
    <citation type="journal article" date="2019" name="Sci. Rep.">
        <title>Draft genome of Tanacetum cinerariifolium, the natural source of mosquito coil.</title>
        <authorList>
            <person name="Yamashiro T."/>
            <person name="Shiraishi A."/>
            <person name="Satake H."/>
            <person name="Nakayama K."/>
        </authorList>
    </citation>
    <scope>NUCLEOTIDE SEQUENCE</scope>
</reference>
<evidence type="ECO:0008006" key="4">
    <source>
        <dbReference type="Google" id="ProtNLM"/>
    </source>
</evidence>
<name>A0A6L2MA55_TANCI</name>
<feature type="domain" description="Retrotransposon gag" evidence="1">
    <location>
        <begin position="88"/>
        <end position="126"/>
    </location>
</feature>
<organism evidence="3">
    <name type="scientific">Tanacetum cinerariifolium</name>
    <name type="common">Dalmatian daisy</name>
    <name type="synonym">Chrysanthemum cinerariifolium</name>
    <dbReference type="NCBI Taxonomy" id="118510"/>
    <lineage>
        <taxon>Eukaryota</taxon>
        <taxon>Viridiplantae</taxon>
        <taxon>Streptophyta</taxon>
        <taxon>Embryophyta</taxon>
        <taxon>Tracheophyta</taxon>
        <taxon>Spermatophyta</taxon>
        <taxon>Magnoliopsida</taxon>
        <taxon>eudicotyledons</taxon>
        <taxon>Gunneridae</taxon>
        <taxon>Pentapetalae</taxon>
        <taxon>asterids</taxon>
        <taxon>campanulids</taxon>
        <taxon>Asterales</taxon>
        <taxon>Asteraceae</taxon>
        <taxon>Asteroideae</taxon>
        <taxon>Anthemideae</taxon>
        <taxon>Anthemidinae</taxon>
        <taxon>Tanacetum</taxon>
    </lineage>
</organism>
<dbReference type="InterPro" id="IPR005162">
    <property type="entry name" value="Retrotrans_gag_dom"/>
</dbReference>
<evidence type="ECO:0000259" key="2">
    <source>
        <dbReference type="Pfam" id="PF22936"/>
    </source>
</evidence>
<sequence length="760" mass="86562">MADRTMKELLQAPTEGYGEAIVIREILAEIFEIKMNFLQLVQANKFHGRENDNPHTHISNFKRMTATLKYGDVSNDAIQLMHFPYFLEDRARICEAWDRFKELLRACPHHGFSELTQIDTFYNGLTEQDQDSLNAAAGGAHAYYECIATDSNPSSICAASGSYNQISPPNRANHQIPQPGTSPQLRVLYRVTLIRNILFRVKHPRVVPPIEAALAFGIRKILALIYDLVSSIILFRVKLPRVVPPIEAALAQNDLFRAENDKIKQHYKELYDSIKITRAKHIKHVTKLTTKDVNLKTCVSKATVNPQVSARDKHVIDVEPIIPRLRNNRDAHLDYLRHLKEMYPSNTPATLVPKVLPTTSQVKIHIFTLIQLFLEFDKTCKKRITPSAITDGEQGFEQTKACYLQEVIPFFQTIKDNFEGIQKALTKEVKQMKDVFEELEAEVSQCAVDRKHDAIDRKNLLIANDNLIVECLSKEVFSVAMKSELNVARFVEMHVANTSVEARYLALEAELATLRDKSHHENQGELIKYYSKLEGKDNVIRQLKKQLFKLQVTNSDTECTVKVRTTDSQLTKDAIDVELMFPRLRNNKDAHLDYLRHLKESVETIRDIVEEAKVVVRPLDRSIVSACRYTKHSQELLEYAIGVNSCPIAGGSQPKSHVKSNRICQQKVVQIVLWYLDSGCSKHITGDRSRLLNFVKKFIGTVRFGNDHFGAIMGYGDYVVGESVISMVYYVEGLGHNLFSIGQFCDSDLEVAFRKHSCYV</sequence>
<protein>
    <recommendedName>
        <fullName evidence="4">Integrase, catalytic region, zinc finger, CCHC-type, peptidase aspartic, catalytic</fullName>
    </recommendedName>
</protein>
<comment type="caution">
    <text evidence="3">The sequence shown here is derived from an EMBL/GenBank/DDBJ whole genome shotgun (WGS) entry which is preliminary data.</text>
</comment>
<gene>
    <name evidence="3" type="ORF">Tci_041422</name>
</gene>
<dbReference type="EMBL" id="BKCJ010005936">
    <property type="protein sequence ID" value="GEU69444.1"/>
    <property type="molecule type" value="Genomic_DNA"/>
</dbReference>
<dbReference type="InterPro" id="IPR054722">
    <property type="entry name" value="PolX-like_BBD"/>
</dbReference>
<evidence type="ECO:0000313" key="3">
    <source>
        <dbReference type="EMBL" id="GEU69444.1"/>
    </source>
</evidence>
<dbReference type="Pfam" id="PF03732">
    <property type="entry name" value="Retrotrans_gag"/>
    <property type="match status" value="1"/>
</dbReference>
<dbReference type="Pfam" id="PF22936">
    <property type="entry name" value="Pol_BBD"/>
    <property type="match status" value="1"/>
</dbReference>
<accession>A0A6L2MA55</accession>
<feature type="domain" description="Retrovirus-related Pol polyprotein from transposon TNT 1-94-like beta-barrel" evidence="2">
    <location>
        <begin position="674"/>
        <end position="746"/>
    </location>
</feature>
<evidence type="ECO:0000259" key="1">
    <source>
        <dbReference type="Pfam" id="PF03732"/>
    </source>
</evidence>
<proteinExistence type="predicted"/>